<proteinExistence type="predicted"/>
<comment type="caution">
    <text evidence="2">The sequence shown here is derived from an EMBL/GenBank/DDBJ whole genome shotgun (WGS) entry which is preliminary data.</text>
</comment>
<organism evidence="2 3">
    <name type="scientific">Nesterenkonia rhizosphaerae</name>
    <dbReference type="NCBI Taxonomy" id="1348272"/>
    <lineage>
        <taxon>Bacteria</taxon>
        <taxon>Bacillati</taxon>
        <taxon>Actinomycetota</taxon>
        <taxon>Actinomycetes</taxon>
        <taxon>Micrococcales</taxon>
        <taxon>Micrococcaceae</taxon>
        <taxon>Nesterenkonia</taxon>
    </lineage>
</organism>
<dbReference type="EMBL" id="BAABLW010000007">
    <property type="protein sequence ID" value="GAA4917841.1"/>
    <property type="molecule type" value="Genomic_DNA"/>
</dbReference>
<dbReference type="InterPro" id="IPR045598">
    <property type="entry name" value="DUF6457"/>
</dbReference>
<keyword evidence="3" id="KW-1185">Reference proteome</keyword>
<evidence type="ECO:0000313" key="2">
    <source>
        <dbReference type="EMBL" id="GAA4917841.1"/>
    </source>
</evidence>
<dbReference type="Pfam" id="PF20058">
    <property type="entry name" value="DUF6457"/>
    <property type="match status" value="1"/>
</dbReference>
<gene>
    <name evidence="2" type="ORF">GCM10025790_11580</name>
</gene>
<feature type="domain" description="DUF6457" evidence="1">
    <location>
        <begin position="18"/>
        <end position="99"/>
    </location>
</feature>
<accession>A0ABP9FV45</accession>
<name>A0ABP9FV45_9MICC</name>
<reference evidence="3" key="1">
    <citation type="journal article" date="2019" name="Int. J. Syst. Evol. Microbiol.">
        <title>The Global Catalogue of Microorganisms (GCM) 10K type strain sequencing project: providing services to taxonomists for standard genome sequencing and annotation.</title>
        <authorList>
            <consortium name="The Broad Institute Genomics Platform"/>
            <consortium name="The Broad Institute Genome Sequencing Center for Infectious Disease"/>
            <person name="Wu L."/>
            <person name="Ma J."/>
        </authorList>
    </citation>
    <scope>NUCLEOTIDE SEQUENCE [LARGE SCALE GENOMIC DNA]</scope>
    <source>
        <strain evidence="3">JCM 19129</strain>
    </source>
</reference>
<evidence type="ECO:0000313" key="3">
    <source>
        <dbReference type="Proteomes" id="UP001500368"/>
    </source>
</evidence>
<dbReference type="RefSeq" id="WP_260073525.1">
    <property type="nucleotide sequence ID" value="NZ_BAABLW010000007.1"/>
</dbReference>
<dbReference type="Proteomes" id="UP001500368">
    <property type="component" value="Unassembled WGS sequence"/>
</dbReference>
<protein>
    <recommendedName>
        <fullName evidence="1">DUF6457 domain-containing protein</fullName>
    </recommendedName>
</protein>
<evidence type="ECO:0000259" key="1">
    <source>
        <dbReference type="Pfam" id="PF20058"/>
    </source>
</evidence>
<sequence>MSEPQQNEEPQSAPETVDESLQLWIQELAHHLEIEDISIDAAAVTTLAEQARDAVNGDAGAVTTFLVGYVSGLAEASGQADFETASRAATRVAERLLQRRSNAVG</sequence>